<dbReference type="RefSeq" id="WP_344129550.1">
    <property type="nucleotide sequence ID" value="NZ_BAAALT010000059.1"/>
</dbReference>
<organism evidence="8 9">
    <name type="scientific">Luedemannella flava</name>
    <dbReference type="NCBI Taxonomy" id="349316"/>
    <lineage>
        <taxon>Bacteria</taxon>
        <taxon>Bacillati</taxon>
        <taxon>Actinomycetota</taxon>
        <taxon>Actinomycetes</taxon>
        <taxon>Micromonosporales</taxon>
        <taxon>Micromonosporaceae</taxon>
        <taxon>Luedemannella</taxon>
    </lineage>
</organism>
<dbReference type="InterPro" id="IPR020476">
    <property type="entry name" value="Nudix_hydrolase"/>
</dbReference>
<evidence type="ECO:0000313" key="8">
    <source>
        <dbReference type="EMBL" id="GAA1801384.1"/>
    </source>
</evidence>
<proteinExistence type="inferred from homology"/>
<evidence type="ECO:0000256" key="6">
    <source>
        <dbReference type="SAM" id="MobiDB-lite"/>
    </source>
</evidence>
<gene>
    <name evidence="8" type="ORF">GCM10009682_24050</name>
</gene>
<reference evidence="9" key="1">
    <citation type="journal article" date="2019" name="Int. J. Syst. Evol. Microbiol.">
        <title>The Global Catalogue of Microorganisms (GCM) 10K type strain sequencing project: providing services to taxonomists for standard genome sequencing and annotation.</title>
        <authorList>
            <consortium name="The Broad Institute Genomics Platform"/>
            <consortium name="The Broad Institute Genome Sequencing Center for Infectious Disease"/>
            <person name="Wu L."/>
            <person name="Ma J."/>
        </authorList>
    </citation>
    <scope>NUCLEOTIDE SEQUENCE [LARGE SCALE GENOMIC DNA]</scope>
    <source>
        <strain evidence="9">JCM 13250</strain>
    </source>
</reference>
<evidence type="ECO:0000313" key="9">
    <source>
        <dbReference type="Proteomes" id="UP001500218"/>
    </source>
</evidence>
<keyword evidence="3 5" id="KW-0378">Hydrolase</keyword>
<dbReference type="PRINTS" id="PR00502">
    <property type="entry name" value="NUDIXFAMILY"/>
</dbReference>
<evidence type="ECO:0000256" key="1">
    <source>
        <dbReference type="ARBA" id="ARBA00001946"/>
    </source>
</evidence>
<dbReference type="PANTHER" id="PTHR43046:SF12">
    <property type="entry name" value="GDP-MANNOSE MANNOSYL HYDROLASE"/>
    <property type="match status" value="1"/>
</dbReference>
<name>A0ABP4Y5Q6_9ACTN</name>
<dbReference type="InterPro" id="IPR020084">
    <property type="entry name" value="NUDIX_hydrolase_CS"/>
</dbReference>
<dbReference type="Gene3D" id="3.90.79.10">
    <property type="entry name" value="Nucleoside Triphosphate Pyrophosphohydrolase"/>
    <property type="match status" value="1"/>
</dbReference>
<dbReference type="Proteomes" id="UP001500218">
    <property type="component" value="Unassembled WGS sequence"/>
</dbReference>
<dbReference type="SUPFAM" id="SSF55811">
    <property type="entry name" value="Nudix"/>
    <property type="match status" value="1"/>
</dbReference>
<keyword evidence="9" id="KW-1185">Reference proteome</keyword>
<evidence type="ECO:0000256" key="4">
    <source>
        <dbReference type="ARBA" id="ARBA00022842"/>
    </source>
</evidence>
<comment type="caution">
    <text evidence="8">The sequence shown here is derived from an EMBL/GenBank/DDBJ whole genome shotgun (WGS) entry which is preliminary data.</text>
</comment>
<feature type="compositionally biased region" description="Low complexity" evidence="6">
    <location>
        <begin position="158"/>
        <end position="167"/>
    </location>
</feature>
<evidence type="ECO:0000256" key="3">
    <source>
        <dbReference type="ARBA" id="ARBA00022801"/>
    </source>
</evidence>
<dbReference type="Pfam" id="PF00293">
    <property type="entry name" value="NUDIX"/>
    <property type="match status" value="1"/>
</dbReference>
<comment type="cofactor">
    <cofactor evidence="1">
        <name>Mg(2+)</name>
        <dbReference type="ChEBI" id="CHEBI:18420"/>
    </cofactor>
</comment>
<comment type="similarity">
    <text evidence="2 5">Belongs to the Nudix hydrolase family.</text>
</comment>
<sequence length="177" mass="19077">MAPGDVAARPGPAAVRVVVRALLRAGDRIVLVREAYQDMTLWLAPGGAVEPGELLTTALIREVREEVGLTVHTVGPIAFCINTRRDDATTTLVVFFEITDWSGTPEPVDPDILDAALVSTHDAVGLVSSEPQAPRRIVQPLAEYLLGRCPPGTTWTWDGDNTDATWGAAHSRDRSSR</sequence>
<dbReference type="PANTHER" id="PTHR43046">
    <property type="entry name" value="GDP-MANNOSE MANNOSYL HYDROLASE"/>
    <property type="match status" value="1"/>
</dbReference>
<evidence type="ECO:0000259" key="7">
    <source>
        <dbReference type="PROSITE" id="PS51462"/>
    </source>
</evidence>
<dbReference type="CDD" id="cd02883">
    <property type="entry name" value="NUDIX_Hydrolase"/>
    <property type="match status" value="1"/>
</dbReference>
<evidence type="ECO:0000256" key="5">
    <source>
        <dbReference type="RuleBase" id="RU003476"/>
    </source>
</evidence>
<dbReference type="EMBL" id="BAAALT010000059">
    <property type="protein sequence ID" value="GAA1801384.1"/>
    <property type="molecule type" value="Genomic_DNA"/>
</dbReference>
<protein>
    <recommendedName>
        <fullName evidence="7">Nudix hydrolase domain-containing protein</fullName>
    </recommendedName>
</protein>
<dbReference type="InterPro" id="IPR015797">
    <property type="entry name" value="NUDIX_hydrolase-like_dom_sf"/>
</dbReference>
<keyword evidence="4" id="KW-0460">Magnesium</keyword>
<feature type="domain" description="Nudix hydrolase" evidence="7">
    <location>
        <begin position="10"/>
        <end position="140"/>
    </location>
</feature>
<dbReference type="PROSITE" id="PS00893">
    <property type="entry name" value="NUDIX_BOX"/>
    <property type="match status" value="1"/>
</dbReference>
<evidence type="ECO:0000256" key="2">
    <source>
        <dbReference type="ARBA" id="ARBA00005582"/>
    </source>
</evidence>
<accession>A0ABP4Y5Q6</accession>
<dbReference type="PROSITE" id="PS51462">
    <property type="entry name" value="NUDIX"/>
    <property type="match status" value="1"/>
</dbReference>
<dbReference type="InterPro" id="IPR000086">
    <property type="entry name" value="NUDIX_hydrolase_dom"/>
</dbReference>
<feature type="region of interest" description="Disordered" evidence="6">
    <location>
        <begin position="158"/>
        <end position="177"/>
    </location>
</feature>